<reference evidence="2 3" key="1">
    <citation type="journal article" date="2007" name="PLoS Pathog.">
        <title>Genome sequence of Babesia bovis and comparative analysis of apicomplexan hemoprotozoa.</title>
        <authorList>
            <person name="Brayton K.A."/>
            <person name="Lau A.O.T."/>
            <person name="Herndon D.R."/>
            <person name="Hannick L."/>
            <person name="Kappmeyer L.S."/>
            <person name="Berens S.J."/>
            <person name="Bidwell S.L."/>
            <person name="Brown W.C."/>
            <person name="Crabtree J."/>
            <person name="Fadrosh D."/>
            <person name="Feldblum T."/>
            <person name="Forberger H.A."/>
            <person name="Haas B.J."/>
            <person name="Howell J.M."/>
            <person name="Khouri H."/>
            <person name="Koo H."/>
            <person name="Mann D.J."/>
            <person name="Norimine J."/>
            <person name="Paulsen I.T."/>
            <person name="Radune D."/>
            <person name="Ren Q."/>
            <person name="Smith R.K. Jr."/>
            <person name="Suarez C.E."/>
            <person name="White O."/>
            <person name="Wortman J.R."/>
            <person name="Knowles D.P. Jr."/>
            <person name="McElwain T.F."/>
            <person name="Nene V.M."/>
        </authorList>
    </citation>
    <scope>NUCLEOTIDE SEQUENCE [LARGE SCALE GENOMIC DNA]</scope>
    <source>
        <strain evidence="2">T2Bo</strain>
    </source>
</reference>
<gene>
    <name evidence="2" type="ORF">BBOV_III001330</name>
</gene>
<keyword evidence="3" id="KW-1185">Reference proteome</keyword>
<feature type="transmembrane region" description="Helical" evidence="1">
    <location>
        <begin position="283"/>
        <end position="305"/>
    </location>
</feature>
<dbReference type="EMBL" id="AAXT01000001">
    <property type="protein sequence ID" value="EDO07700.1"/>
    <property type="molecule type" value="Genomic_DNA"/>
</dbReference>
<feature type="transmembrane region" description="Helical" evidence="1">
    <location>
        <begin position="224"/>
        <end position="243"/>
    </location>
</feature>
<keyword evidence="1" id="KW-0812">Transmembrane</keyword>
<dbReference type="RefSeq" id="XP_001611268.1">
    <property type="nucleotide sequence ID" value="XM_001611218.1"/>
</dbReference>
<evidence type="ECO:0000256" key="1">
    <source>
        <dbReference type="SAM" id="Phobius"/>
    </source>
</evidence>
<dbReference type="AlphaFoldDB" id="A7AMB6"/>
<feature type="transmembrane region" description="Helical" evidence="1">
    <location>
        <begin position="144"/>
        <end position="167"/>
    </location>
</feature>
<reference evidence="3" key="2">
    <citation type="journal article" date="2020" name="Data Brief">
        <title>Transcriptome dataset of Babesia bovis life stages within vertebrate and invertebrate hosts.</title>
        <authorList>
            <person name="Ueti M.W."/>
            <person name="Johnson W.C."/>
            <person name="Kappmeyer L.S."/>
            <person name="Herndon D.R."/>
            <person name="Mousel M.R."/>
            <person name="Reif K.E."/>
            <person name="Taus N.S."/>
            <person name="Ifeonu O.O."/>
            <person name="Silva J.C."/>
            <person name="Suarez C.E."/>
            <person name="Brayton K.A."/>
        </authorList>
    </citation>
    <scope>NUCLEOTIDE SEQUENCE [LARGE SCALE GENOMIC DNA]</scope>
</reference>
<proteinExistence type="predicted"/>
<keyword evidence="1" id="KW-1133">Transmembrane helix</keyword>
<dbReference type="GeneID" id="5479513"/>
<feature type="transmembrane region" description="Helical" evidence="1">
    <location>
        <begin position="255"/>
        <end position="276"/>
    </location>
</feature>
<dbReference type="KEGG" id="bbo:BBOV_III001330"/>
<accession>A7AMB6</accession>
<feature type="transmembrane region" description="Helical" evidence="1">
    <location>
        <begin position="78"/>
        <end position="97"/>
    </location>
</feature>
<feature type="transmembrane region" description="Helical" evidence="1">
    <location>
        <begin position="112"/>
        <end position="132"/>
    </location>
</feature>
<protein>
    <submittedName>
        <fullName evidence="2">Uncharacterized protein</fullName>
    </submittedName>
</protein>
<feature type="transmembrane region" description="Helical" evidence="1">
    <location>
        <begin position="399"/>
        <end position="423"/>
    </location>
</feature>
<feature type="transmembrane region" description="Helical" evidence="1">
    <location>
        <begin position="451"/>
        <end position="470"/>
    </location>
</feature>
<reference evidence="3" key="3">
    <citation type="journal article" date="2021" name="Int. J. Parasitol.">
        <title>Comparative analysis of gene expression between Babesia bovis blood stages and kinetes allowed by improved genome annotation.</title>
        <authorList>
            <person name="Ueti M.W."/>
            <person name="Johnson W.C."/>
            <person name="Kappmeyer L.S."/>
            <person name="Herndon D.R."/>
            <person name="Mousel M.R."/>
            <person name="Reif K.E."/>
            <person name="Taus N.S."/>
            <person name="Ifeonu O.O."/>
            <person name="Silva J.C."/>
            <person name="Suarez C.E."/>
            <person name="Brayton K.A."/>
        </authorList>
    </citation>
    <scope>NUCLEOTIDE SEQUENCE [LARGE SCALE GENOMIC DNA]</scope>
</reference>
<dbReference type="Proteomes" id="UP000002173">
    <property type="component" value="Unassembled WGS sequence"/>
</dbReference>
<comment type="caution">
    <text evidence="2">The sequence shown here is derived from an EMBL/GenBank/DDBJ whole genome shotgun (WGS) entry which is preliminary data.</text>
</comment>
<feature type="transmembrane region" description="Helical" evidence="1">
    <location>
        <begin position="325"/>
        <end position="349"/>
    </location>
</feature>
<organism evidence="2 3">
    <name type="scientific">Babesia bovis</name>
    <dbReference type="NCBI Taxonomy" id="5865"/>
    <lineage>
        <taxon>Eukaryota</taxon>
        <taxon>Sar</taxon>
        <taxon>Alveolata</taxon>
        <taxon>Apicomplexa</taxon>
        <taxon>Aconoidasida</taxon>
        <taxon>Piroplasmida</taxon>
        <taxon>Babesiidae</taxon>
        <taxon>Babesia</taxon>
    </lineage>
</organism>
<feature type="transmembrane region" description="Helical" evidence="1">
    <location>
        <begin position="179"/>
        <end position="203"/>
    </location>
</feature>
<evidence type="ECO:0000313" key="2">
    <source>
        <dbReference type="EMBL" id="EDO07700.1"/>
    </source>
</evidence>
<keyword evidence="1" id="KW-0472">Membrane</keyword>
<evidence type="ECO:0000313" key="3">
    <source>
        <dbReference type="Proteomes" id="UP000002173"/>
    </source>
</evidence>
<name>A7AMB6_BABBO</name>
<sequence length="503" mass="55006">MAMTTETPVPLSTLGKAASVSACEQNGFYLCPSTAIFFGLIILCLGSCAALLINDVVWTATQIKYKGTFQNGDLDPSFNVISLGILLCYILIHVFGYKCGLISASLSQCQKGFIACAGIVVFCSFLNVFVVGWTEGVDIPFRGFTVFCFTSIQALAMIGFIIASFKLHCFGGCYTRSKIVFYIVGILNILYGALYILECLILCGDKIITIPFKDQILKWTHYKNVAPVAYVLQVALSLCAYQVSLCHIKFAPVDVAFLCIGGLMVGTLVAVTFSAYGKDVHQYVVYPLMALHVIVSVGLLILTHQNRPLAQFEGGELLGGSSWDVLYVVIAVESLVCIAGGVSTIFAKYENRQRSSSSSSIERIEVSKQLLGLHIYVTIQLLVLTKLKKPFNKYYTADYMSALVLAMILVILLVGTAVGYGWAQLGPLIIISPNSIEIPYLTYKEPSVGDYVPFAVYLLVVIAAFLTFGYKCNILEIWGDWISDKAGTYYKENPNLKSTADNP</sequence>
<dbReference type="VEuPathDB" id="PiroplasmaDB:BBOV_III001330"/>
<feature type="transmembrane region" description="Helical" evidence="1">
    <location>
        <begin position="35"/>
        <end position="57"/>
    </location>
</feature>
<dbReference type="InParanoid" id="A7AMB6"/>